<evidence type="ECO:0000313" key="2">
    <source>
        <dbReference type="Proteomes" id="UP001281410"/>
    </source>
</evidence>
<reference evidence="1" key="1">
    <citation type="journal article" date="2023" name="Plant J.">
        <title>Genome sequences and population genomics provide insights into the demographic history, inbreeding, and mutation load of two 'living fossil' tree species of Dipteronia.</title>
        <authorList>
            <person name="Feng Y."/>
            <person name="Comes H.P."/>
            <person name="Chen J."/>
            <person name="Zhu S."/>
            <person name="Lu R."/>
            <person name="Zhang X."/>
            <person name="Li P."/>
            <person name="Qiu J."/>
            <person name="Olsen K.M."/>
            <person name="Qiu Y."/>
        </authorList>
    </citation>
    <scope>NUCLEOTIDE SEQUENCE</scope>
    <source>
        <strain evidence="1">NBL</strain>
    </source>
</reference>
<dbReference type="Proteomes" id="UP001281410">
    <property type="component" value="Unassembled WGS sequence"/>
</dbReference>
<evidence type="ECO:0000313" key="1">
    <source>
        <dbReference type="EMBL" id="KAK3211353.1"/>
    </source>
</evidence>
<keyword evidence="2" id="KW-1185">Reference proteome</keyword>
<proteinExistence type="predicted"/>
<sequence length="93" mass="10949">MDRSMRGWNNERLNQLLLPVDKMAILSIPVSWGRGKDSLRWHYEKMGVYTVKNGYCLGLSAKFPNSVSNPSAQHMWWSSLWNRWLPPKIRIFV</sequence>
<dbReference type="AlphaFoldDB" id="A0AAE0AD57"/>
<comment type="caution">
    <text evidence="1">The sequence shown here is derived from an EMBL/GenBank/DDBJ whole genome shotgun (WGS) entry which is preliminary data.</text>
</comment>
<gene>
    <name evidence="1" type="ORF">Dsin_016059</name>
</gene>
<protein>
    <submittedName>
        <fullName evidence="1">Uncharacterized protein</fullName>
    </submittedName>
</protein>
<organism evidence="1 2">
    <name type="scientific">Dipteronia sinensis</name>
    <dbReference type="NCBI Taxonomy" id="43782"/>
    <lineage>
        <taxon>Eukaryota</taxon>
        <taxon>Viridiplantae</taxon>
        <taxon>Streptophyta</taxon>
        <taxon>Embryophyta</taxon>
        <taxon>Tracheophyta</taxon>
        <taxon>Spermatophyta</taxon>
        <taxon>Magnoliopsida</taxon>
        <taxon>eudicotyledons</taxon>
        <taxon>Gunneridae</taxon>
        <taxon>Pentapetalae</taxon>
        <taxon>rosids</taxon>
        <taxon>malvids</taxon>
        <taxon>Sapindales</taxon>
        <taxon>Sapindaceae</taxon>
        <taxon>Hippocastanoideae</taxon>
        <taxon>Acereae</taxon>
        <taxon>Dipteronia</taxon>
    </lineage>
</organism>
<accession>A0AAE0AD57</accession>
<name>A0AAE0AD57_9ROSI</name>
<dbReference type="EMBL" id="JANJYJ010000005">
    <property type="protein sequence ID" value="KAK3211353.1"/>
    <property type="molecule type" value="Genomic_DNA"/>
</dbReference>